<sequence>MASPPTTTVPFAKPSSLPAYEAFPYSWTGRRQSRLSLSLKSPTITTTTTTSSRLLVKFAQRHLRLVAAPPHTIYTNAIRISQCVEGSSGAGEVLICSILTRGMACTWFRIENRQRPGNGSLTNNTGDTRGAQDATARLNPPTDTALSSPSWPVKKGSLVRLAKVSCLVTRYEAALLWQDILQGSDQTDWVYADLSLFYWAGILNLHASGPRQEYGTGLTTSPQPACMYVLQAKDGRFLAGCEWGGGRGEPPPLFGGWGIPDFQMRAPGLGERVATGTAPRLRPLSSGPSWRYETTADSFGPRASEGRRLFSDLGFAGEGGSVRDAEILFEVCVQFRLGGVGRSRAPRTRVIVMSALSGVVCMYAADGLWEEGSRACQWQGSGHYKVVGHIGHGCTATQSLHGCQGGPRGPCRTATNPWVPFYVPGLRGTPGPKGKVTIDRAHDGPHHRKQPAGNVLTRSVCAYVC</sequence>
<evidence type="ECO:0000256" key="1">
    <source>
        <dbReference type="SAM" id="MobiDB-lite"/>
    </source>
</evidence>
<reference evidence="2 3" key="1">
    <citation type="submission" date="2023-01" db="EMBL/GenBank/DDBJ databases">
        <title>Analysis of 21 Apiospora genomes using comparative genomics revels a genus with tremendous synthesis potential of carbohydrate active enzymes and secondary metabolites.</title>
        <authorList>
            <person name="Sorensen T."/>
        </authorList>
    </citation>
    <scope>NUCLEOTIDE SEQUENCE [LARGE SCALE GENOMIC DNA]</scope>
    <source>
        <strain evidence="2 3">CBS 24483</strain>
    </source>
</reference>
<dbReference type="GeneID" id="92073103"/>
<evidence type="ECO:0000313" key="2">
    <source>
        <dbReference type="EMBL" id="KAK7962994.1"/>
    </source>
</evidence>
<dbReference type="EMBL" id="JAQQWE010000002">
    <property type="protein sequence ID" value="KAK7962994.1"/>
    <property type="molecule type" value="Genomic_DNA"/>
</dbReference>
<name>A0ABR1QSQ3_9PEZI</name>
<dbReference type="RefSeq" id="XP_066705105.1">
    <property type="nucleotide sequence ID" value="XM_066840041.1"/>
</dbReference>
<feature type="compositionally biased region" description="Polar residues" evidence="1">
    <location>
        <begin position="116"/>
        <end position="127"/>
    </location>
</feature>
<evidence type="ECO:0000313" key="3">
    <source>
        <dbReference type="Proteomes" id="UP001391051"/>
    </source>
</evidence>
<proteinExistence type="predicted"/>
<gene>
    <name evidence="2" type="ORF">PG986_003819</name>
</gene>
<organism evidence="2 3">
    <name type="scientific">Apiospora aurea</name>
    <dbReference type="NCBI Taxonomy" id="335848"/>
    <lineage>
        <taxon>Eukaryota</taxon>
        <taxon>Fungi</taxon>
        <taxon>Dikarya</taxon>
        <taxon>Ascomycota</taxon>
        <taxon>Pezizomycotina</taxon>
        <taxon>Sordariomycetes</taxon>
        <taxon>Xylariomycetidae</taxon>
        <taxon>Amphisphaeriales</taxon>
        <taxon>Apiosporaceae</taxon>
        <taxon>Apiospora</taxon>
    </lineage>
</organism>
<accession>A0ABR1QSQ3</accession>
<dbReference type="Proteomes" id="UP001391051">
    <property type="component" value="Unassembled WGS sequence"/>
</dbReference>
<comment type="caution">
    <text evidence="2">The sequence shown here is derived from an EMBL/GenBank/DDBJ whole genome shotgun (WGS) entry which is preliminary data.</text>
</comment>
<feature type="region of interest" description="Disordered" evidence="1">
    <location>
        <begin position="116"/>
        <end position="149"/>
    </location>
</feature>
<keyword evidence="3" id="KW-1185">Reference proteome</keyword>
<protein>
    <submittedName>
        <fullName evidence="2">Uncharacterized protein</fullName>
    </submittedName>
</protein>